<dbReference type="Proteomes" id="UP000886595">
    <property type="component" value="Unassembled WGS sequence"/>
</dbReference>
<reference evidence="2 3" key="1">
    <citation type="submission" date="2020-02" db="EMBL/GenBank/DDBJ databases">
        <authorList>
            <person name="Ma Q."/>
            <person name="Huang Y."/>
            <person name="Song X."/>
            <person name="Pei D."/>
        </authorList>
    </citation>
    <scope>NUCLEOTIDE SEQUENCE [LARGE SCALE GENOMIC DNA]</scope>
    <source>
        <strain evidence="2">Sxm20200214</strain>
        <tissue evidence="2">Leaf</tissue>
    </source>
</reference>
<comment type="caution">
    <text evidence="2">The sequence shown here is derived from an EMBL/GenBank/DDBJ whole genome shotgun (WGS) entry which is preliminary data.</text>
</comment>
<gene>
    <name evidence="2" type="ORF">Bca52824_001538</name>
</gene>
<evidence type="ECO:0000313" key="2">
    <source>
        <dbReference type="EMBL" id="KAG2330358.1"/>
    </source>
</evidence>
<proteinExistence type="predicted"/>
<evidence type="ECO:0000256" key="1">
    <source>
        <dbReference type="SAM" id="MobiDB-lite"/>
    </source>
</evidence>
<feature type="region of interest" description="Disordered" evidence="1">
    <location>
        <begin position="1"/>
        <end position="58"/>
    </location>
</feature>
<protein>
    <submittedName>
        <fullName evidence="2">Uncharacterized protein</fullName>
    </submittedName>
</protein>
<dbReference type="AlphaFoldDB" id="A0A8X7WLP9"/>
<dbReference type="EMBL" id="JAAMPC010000001">
    <property type="protein sequence ID" value="KAG2330358.1"/>
    <property type="molecule type" value="Genomic_DNA"/>
</dbReference>
<sequence>MDLKLPLQNVIEDDAHPPNKNSSSSVSIHSKATPDPRWPSKCRWSMESPPPAKSPGSVLVEETLAGSELSSTLTAVSDGNKDMMHQIDFIDLEPNPKNSSEPQSGKKLGESNGSVEPELEVAGIITSSENTSSERKMGEINSVAEPMLEAAGGNVTASVITRQPENEVEIPEAYLTGKRESEEHYRAILAMNKVQTIAFEAKHAEEIEVCRIEAKLELLEDLIHLGALKIEKAKLEADLKVAHAKVDDFRVHEIDWFKLGEPNMEA</sequence>
<keyword evidence="3" id="KW-1185">Reference proteome</keyword>
<feature type="region of interest" description="Disordered" evidence="1">
    <location>
        <begin position="92"/>
        <end position="117"/>
    </location>
</feature>
<organism evidence="2 3">
    <name type="scientific">Brassica carinata</name>
    <name type="common">Ethiopian mustard</name>
    <name type="synonym">Abyssinian cabbage</name>
    <dbReference type="NCBI Taxonomy" id="52824"/>
    <lineage>
        <taxon>Eukaryota</taxon>
        <taxon>Viridiplantae</taxon>
        <taxon>Streptophyta</taxon>
        <taxon>Embryophyta</taxon>
        <taxon>Tracheophyta</taxon>
        <taxon>Spermatophyta</taxon>
        <taxon>Magnoliopsida</taxon>
        <taxon>eudicotyledons</taxon>
        <taxon>Gunneridae</taxon>
        <taxon>Pentapetalae</taxon>
        <taxon>rosids</taxon>
        <taxon>malvids</taxon>
        <taxon>Brassicales</taxon>
        <taxon>Brassicaceae</taxon>
        <taxon>Brassiceae</taxon>
        <taxon>Brassica</taxon>
    </lineage>
</organism>
<evidence type="ECO:0000313" key="3">
    <source>
        <dbReference type="Proteomes" id="UP000886595"/>
    </source>
</evidence>
<name>A0A8X7WLP9_BRACI</name>
<accession>A0A8X7WLP9</accession>